<evidence type="ECO:0000313" key="3">
    <source>
        <dbReference type="EMBL" id="ROW11794.1"/>
    </source>
</evidence>
<dbReference type="STRING" id="1230097.A0A423X7P7"/>
<keyword evidence="2" id="KW-0472">Membrane</keyword>
<dbReference type="EMBL" id="LKEB01000025">
    <property type="protein sequence ID" value="ROW11794.1"/>
    <property type="molecule type" value="Genomic_DNA"/>
</dbReference>
<evidence type="ECO:0000313" key="4">
    <source>
        <dbReference type="Proteomes" id="UP000285146"/>
    </source>
</evidence>
<feature type="transmembrane region" description="Helical" evidence="2">
    <location>
        <begin position="43"/>
        <end position="64"/>
    </location>
</feature>
<evidence type="ECO:0000256" key="2">
    <source>
        <dbReference type="SAM" id="Phobius"/>
    </source>
</evidence>
<comment type="caution">
    <text evidence="3">The sequence shown here is derived from an EMBL/GenBank/DDBJ whole genome shotgun (WGS) entry which is preliminary data.</text>
</comment>
<keyword evidence="2" id="KW-1133">Transmembrane helix</keyword>
<protein>
    <submittedName>
        <fullName evidence="3">Uncharacterized protein</fullName>
    </submittedName>
</protein>
<feature type="region of interest" description="Disordered" evidence="1">
    <location>
        <begin position="264"/>
        <end position="320"/>
    </location>
</feature>
<dbReference type="Proteomes" id="UP000285146">
    <property type="component" value="Unassembled WGS sequence"/>
</dbReference>
<name>A0A423X7P7_9PEZI</name>
<organism evidence="3 4">
    <name type="scientific">Cytospora leucostoma</name>
    <dbReference type="NCBI Taxonomy" id="1230097"/>
    <lineage>
        <taxon>Eukaryota</taxon>
        <taxon>Fungi</taxon>
        <taxon>Dikarya</taxon>
        <taxon>Ascomycota</taxon>
        <taxon>Pezizomycotina</taxon>
        <taxon>Sordariomycetes</taxon>
        <taxon>Sordariomycetidae</taxon>
        <taxon>Diaporthales</taxon>
        <taxon>Cytosporaceae</taxon>
        <taxon>Cytospora</taxon>
    </lineage>
</organism>
<evidence type="ECO:0000256" key="1">
    <source>
        <dbReference type="SAM" id="MobiDB-lite"/>
    </source>
</evidence>
<sequence>MMRQIASRRMASTWLRGKRLPGAAASGDQVTVHRVRFQSRRDWSRRAAVGTLTGLLCYYTWVYVATLPLRHLDLKALPEMDEDEEVEPFFIPFPFTETQVQPLPYAGAEEEWQEFLKFNKDTAHRQRVKDDLSTLVKKAAEHNPVTKKWGKSGKEFQLGPTWLIISFPERPPPEWVRAGIEITDDTIALTTRKFDPRTKAVLDRILKPYPMASATYAFVKTFFKQSTSDVAKFFGYSSEGSMISTTDLDPEITKTLKRLEARQIATGGDAASPSSAAASTSSRTDHGVSSEQNADDRQSESRKSETVTKGAERPSREEDRMAIIKDAIPNYPDLVEKGKGPWAAFASQYKRLWKPLKHYPPRGCLAVHGMVSLDSPKGRIFIDVFAWYHPKTKEFHQDSVHMSLKAISPYNQKPRR</sequence>
<accession>A0A423X7P7</accession>
<proteinExistence type="predicted"/>
<reference evidence="3 4" key="1">
    <citation type="submission" date="2015-09" db="EMBL/GenBank/DDBJ databases">
        <title>Host preference determinants of Valsa canker pathogens revealed by comparative genomics.</title>
        <authorList>
            <person name="Yin Z."/>
            <person name="Huang L."/>
        </authorList>
    </citation>
    <scope>NUCLEOTIDE SEQUENCE [LARGE SCALE GENOMIC DNA]</scope>
    <source>
        <strain evidence="3 4">SXYLt</strain>
    </source>
</reference>
<feature type="compositionally biased region" description="Low complexity" evidence="1">
    <location>
        <begin position="265"/>
        <end position="282"/>
    </location>
</feature>
<dbReference type="AlphaFoldDB" id="A0A423X7P7"/>
<feature type="compositionally biased region" description="Basic and acidic residues" evidence="1">
    <location>
        <begin position="283"/>
        <end position="320"/>
    </location>
</feature>
<keyword evidence="4" id="KW-1185">Reference proteome</keyword>
<gene>
    <name evidence="3" type="ORF">VPNG_04979</name>
</gene>
<dbReference type="OrthoDB" id="5316527at2759"/>
<keyword evidence="2" id="KW-0812">Transmembrane</keyword>
<dbReference type="InParanoid" id="A0A423X7P7"/>